<feature type="coiled-coil region" evidence="2">
    <location>
        <begin position="105"/>
        <end position="132"/>
    </location>
</feature>
<evidence type="ECO:0000256" key="1">
    <source>
        <dbReference type="ARBA" id="ARBA00022795"/>
    </source>
</evidence>
<sequence length="166" mass="19550">MSEKLKDDLLNILKEEKALYQKLFEIAEEKNEALVSNNTDQLMEIVENDREVISDIEAKDQERNEKIQEIKAEFEIELEKDSYSNLIKKLPEDWGEALNPIREELIELTDEFHSLNEQNQKLLEQAIELNQISFETIVKSIKDQDTTYNKDAKKKKEQPRIINKQG</sequence>
<evidence type="ECO:0000313" key="5">
    <source>
        <dbReference type="Proteomes" id="UP000185669"/>
    </source>
</evidence>
<dbReference type="InterPro" id="IPR007809">
    <property type="entry name" value="FlgN-like"/>
</dbReference>
<dbReference type="GO" id="GO:0044780">
    <property type="term" value="P:bacterial-type flagellum assembly"/>
    <property type="evidence" value="ECO:0007669"/>
    <property type="project" value="InterPro"/>
</dbReference>
<dbReference type="Pfam" id="PF05130">
    <property type="entry name" value="FlgN"/>
    <property type="match status" value="1"/>
</dbReference>
<dbReference type="STRING" id="56779.SAMN05421834_10348"/>
<reference evidence="5" key="1">
    <citation type="submission" date="2017-01" db="EMBL/GenBank/DDBJ databases">
        <authorList>
            <person name="Varghese N."/>
            <person name="Submissions S."/>
        </authorList>
    </citation>
    <scope>NUCLEOTIDE SEQUENCE [LARGE SCALE GENOMIC DNA]</scope>
    <source>
        <strain evidence="5">ATCC 700103</strain>
    </source>
</reference>
<dbReference type="Gene3D" id="1.20.58.300">
    <property type="entry name" value="FlgN-like"/>
    <property type="match status" value="1"/>
</dbReference>
<name>A0A1N6RLV2_9FIRM</name>
<evidence type="ECO:0000256" key="3">
    <source>
        <dbReference type="SAM" id="MobiDB-lite"/>
    </source>
</evidence>
<dbReference type="Proteomes" id="UP000185669">
    <property type="component" value="Unassembled WGS sequence"/>
</dbReference>
<evidence type="ECO:0000313" key="4">
    <source>
        <dbReference type="EMBL" id="SIQ29844.1"/>
    </source>
</evidence>
<feature type="region of interest" description="Disordered" evidence="3">
    <location>
        <begin position="146"/>
        <end position="166"/>
    </location>
</feature>
<keyword evidence="1" id="KW-1005">Bacterial flagellum biogenesis</keyword>
<protein>
    <submittedName>
        <fullName evidence="4">FlgN protein</fullName>
    </submittedName>
</protein>
<dbReference type="RefSeq" id="WP_076543905.1">
    <property type="nucleotide sequence ID" value="NZ_FTNC01000003.1"/>
</dbReference>
<dbReference type="AlphaFoldDB" id="A0A1N6RLV2"/>
<proteinExistence type="predicted"/>
<evidence type="ECO:0000256" key="2">
    <source>
        <dbReference type="SAM" id="Coils"/>
    </source>
</evidence>
<keyword evidence="5" id="KW-1185">Reference proteome</keyword>
<dbReference type="EMBL" id="FTNC01000003">
    <property type="protein sequence ID" value="SIQ29844.1"/>
    <property type="molecule type" value="Genomic_DNA"/>
</dbReference>
<dbReference type="InterPro" id="IPR036679">
    <property type="entry name" value="FlgN-like_sf"/>
</dbReference>
<keyword evidence="2" id="KW-0175">Coiled coil</keyword>
<accession>A0A1N6RLV2</accession>
<dbReference type="OrthoDB" id="2112181at2"/>
<dbReference type="SUPFAM" id="SSF140566">
    <property type="entry name" value="FlgN-like"/>
    <property type="match status" value="1"/>
</dbReference>
<organism evidence="4 5">
    <name type="scientific">Halanaerobium kushneri</name>
    <dbReference type="NCBI Taxonomy" id="56779"/>
    <lineage>
        <taxon>Bacteria</taxon>
        <taxon>Bacillati</taxon>
        <taxon>Bacillota</taxon>
        <taxon>Clostridia</taxon>
        <taxon>Halanaerobiales</taxon>
        <taxon>Halanaerobiaceae</taxon>
        <taxon>Halanaerobium</taxon>
    </lineage>
</organism>
<gene>
    <name evidence="4" type="ORF">SAMN05421834_10348</name>
</gene>